<organism evidence="1 2">
    <name type="scientific">Lactuca sativa</name>
    <name type="common">Garden lettuce</name>
    <dbReference type="NCBI Taxonomy" id="4236"/>
    <lineage>
        <taxon>Eukaryota</taxon>
        <taxon>Viridiplantae</taxon>
        <taxon>Streptophyta</taxon>
        <taxon>Embryophyta</taxon>
        <taxon>Tracheophyta</taxon>
        <taxon>Spermatophyta</taxon>
        <taxon>Magnoliopsida</taxon>
        <taxon>eudicotyledons</taxon>
        <taxon>Gunneridae</taxon>
        <taxon>Pentapetalae</taxon>
        <taxon>asterids</taxon>
        <taxon>campanulids</taxon>
        <taxon>Asterales</taxon>
        <taxon>Asteraceae</taxon>
        <taxon>Cichorioideae</taxon>
        <taxon>Cichorieae</taxon>
        <taxon>Lactucinae</taxon>
        <taxon>Lactuca</taxon>
    </lineage>
</organism>
<evidence type="ECO:0000313" key="1">
    <source>
        <dbReference type="EMBL" id="KAJ0199159.1"/>
    </source>
</evidence>
<accession>A0A9R1X655</accession>
<dbReference type="EMBL" id="NBSK02000006">
    <property type="protein sequence ID" value="KAJ0199159.1"/>
    <property type="molecule type" value="Genomic_DNA"/>
</dbReference>
<reference evidence="1 2" key="1">
    <citation type="journal article" date="2017" name="Nat. Commun.">
        <title>Genome assembly with in vitro proximity ligation data and whole-genome triplication in lettuce.</title>
        <authorList>
            <person name="Reyes-Chin-Wo S."/>
            <person name="Wang Z."/>
            <person name="Yang X."/>
            <person name="Kozik A."/>
            <person name="Arikit S."/>
            <person name="Song C."/>
            <person name="Xia L."/>
            <person name="Froenicke L."/>
            <person name="Lavelle D.O."/>
            <person name="Truco M.J."/>
            <person name="Xia R."/>
            <person name="Zhu S."/>
            <person name="Xu C."/>
            <person name="Xu H."/>
            <person name="Xu X."/>
            <person name="Cox K."/>
            <person name="Korf I."/>
            <person name="Meyers B.C."/>
            <person name="Michelmore R.W."/>
        </authorList>
    </citation>
    <scope>NUCLEOTIDE SEQUENCE [LARGE SCALE GENOMIC DNA]</scope>
    <source>
        <strain evidence="2">cv. Salinas</strain>
        <tissue evidence="1">Seedlings</tissue>
    </source>
</reference>
<comment type="caution">
    <text evidence="1">The sequence shown here is derived from an EMBL/GenBank/DDBJ whole genome shotgun (WGS) entry which is preliminary data.</text>
</comment>
<proteinExistence type="predicted"/>
<dbReference type="Proteomes" id="UP000235145">
    <property type="component" value="Unassembled WGS sequence"/>
</dbReference>
<name>A0A9R1X655_LACSA</name>
<protein>
    <submittedName>
        <fullName evidence="1">Uncharacterized protein</fullName>
    </submittedName>
</protein>
<keyword evidence="2" id="KW-1185">Reference proteome</keyword>
<sequence>MENARAIMKKPLECNQGRKATKGRRTKNERCDTRRYLDQKAGIGSTPPYQTRGKLLNLIRKYKHVFAWEQTDKVRISREVIEHNMNVKPGNTVVKQKMRGYAGDRNKVINIKVEKIIRASILREAIFPS</sequence>
<gene>
    <name evidence="1" type="ORF">LSAT_V11C600300850</name>
</gene>
<evidence type="ECO:0000313" key="2">
    <source>
        <dbReference type="Proteomes" id="UP000235145"/>
    </source>
</evidence>
<dbReference type="AlphaFoldDB" id="A0A9R1X655"/>